<dbReference type="InterPro" id="IPR024654">
    <property type="entry name" value="Calcineurin-like_PHP_lpxH"/>
</dbReference>
<dbReference type="InterPro" id="IPR000979">
    <property type="entry name" value="Phosphodiesterase_MJ0936/Vps29"/>
</dbReference>
<dbReference type="InterPro" id="IPR029052">
    <property type="entry name" value="Metallo-depent_PP-like"/>
</dbReference>
<dbReference type="Gene3D" id="3.60.21.10">
    <property type="match status" value="1"/>
</dbReference>
<dbReference type="SUPFAM" id="SSF56300">
    <property type="entry name" value="Metallo-dependent phosphatases"/>
    <property type="match status" value="1"/>
</dbReference>
<dbReference type="EMBL" id="AJWZ01010440">
    <property type="protein sequence ID" value="EKC48435.1"/>
    <property type="molecule type" value="Genomic_DNA"/>
</dbReference>
<name>K1S3Z9_9ZZZZ</name>
<protein>
    <submittedName>
        <fullName evidence="2">Phosphodiesterase, family</fullName>
    </submittedName>
</protein>
<comment type="caution">
    <text evidence="2">The sequence shown here is derived from an EMBL/GenBank/DDBJ whole genome shotgun (WGS) entry which is preliminary data.</text>
</comment>
<reference evidence="2" key="1">
    <citation type="journal article" date="2013" name="Environ. Microbiol.">
        <title>Microbiota from the distal guts of lean and obese adolescents exhibit partial functional redundancy besides clear differences in community structure.</title>
        <authorList>
            <person name="Ferrer M."/>
            <person name="Ruiz A."/>
            <person name="Lanza F."/>
            <person name="Haange S.B."/>
            <person name="Oberbach A."/>
            <person name="Till H."/>
            <person name="Bargiela R."/>
            <person name="Campoy C."/>
            <person name="Segura M.T."/>
            <person name="Richter M."/>
            <person name="von Bergen M."/>
            <person name="Seifert J."/>
            <person name="Suarez A."/>
        </authorList>
    </citation>
    <scope>NUCLEOTIDE SEQUENCE</scope>
</reference>
<dbReference type="AlphaFoldDB" id="K1S3Z9"/>
<evidence type="ECO:0000259" key="1">
    <source>
        <dbReference type="Pfam" id="PF12850"/>
    </source>
</evidence>
<feature type="domain" description="Calcineurin-like phosphoesterase" evidence="1">
    <location>
        <begin position="1"/>
        <end position="161"/>
    </location>
</feature>
<evidence type="ECO:0000313" key="2">
    <source>
        <dbReference type="EMBL" id="EKC48435.1"/>
    </source>
</evidence>
<dbReference type="PANTHER" id="PTHR11124">
    <property type="entry name" value="VACUOLAR SORTING PROTEIN VPS29"/>
    <property type="match status" value="1"/>
</dbReference>
<organism evidence="2">
    <name type="scientific">human gut metagenome</name>
    <dbReference type="NCBI Taxonomy" id="408170"/>
    <lineage>
        <taxon>unclassified sequences</taxon>
        <taxon>metagenomes</taxon>
        <taxon>organismal metagenomes</taxon>
    </lineage>
</organism>
<accession>K1S3Z9</accession>
<dbReference type="NCBIfam" id="TIGR00040">
    <property type="entry name" value="yfcE"/>
    <property type="match status" value="1"/>
</dbReference>
<dbReference type="Pfam" id="PF12850">
    <property type="entry name" value="Metallophos_2"/>
    <property type="match status" value="1"/>
</dbReference>
<dbReference type="NCBIfam" id="NF006988">
    <property type="entry name" value="PRK09453.1"/>
    <property type="match status" value="1"/>
</dbReference>
<proteinExistence type="predicted"/>
<sequence length="179" mass="20742">MKLLIISDIHGSSYYAKMIPEIFKLEKADEIIILGDLYYHGPRNPLPKDYSPMDVCNILNSLKEKLKVVRGNCDALVDETISDFNFHDHLILNINNKRIYFTHGDKYNQDVLPDEKFDIMFYGHFHTGFIRKKNNLIFANPGSLSLPKNNTRHSYIIMDSEKITLKDISGSIIEETYLN</sequence>
<gene>
    <name evidence="2" type="ORF">OBE_15173</name>
</gene>